<evidence type="ECO:0000313" key="3">
    <source>
        <dbReference type="EMBL" id="KAE9009764.1"/>
    </source>
</evidence>
<evidence type="ECO:0000313" key="4">
    <source>
        <dbReference type="EMBL" id="KAE9014800.1"/>
    </source>
</evidence>
<protein>
    <submittedName>
        <fullName evidence="4">Uncharacterized protein</fullName>
    </submittedName>
</protein>
<dbReference type="Proteomes" id="UP000435112">
    <property type="component" value="Unassembled WGS sequence"/>
</dbReference>
<keyword evidence="1" id="KW-0472">Membrane</keyword>
<sequence>MRNAWVRFVVLAASSYVALVAATSVKATNGIYGAIQLQDAPTTVKVLLQQCYAGFALNGCTDLNASAGFHKDYSFETQFTDPSLMSRQYCLQCCSKPVPLTGADETWNLSCPLNDLQRLSVSKGRRTYRFARRNTLDDETIIECPMPTRNLSTYLSGYTLELVVIERSSNFGAEYWRSVVDCSVTITESKDPPETFSEVLHLRSVPTAQDRPTAWIVPTVLACLSVAGFMAVPLYKGKFRGQRCLHCGSWMVVINGLCSACIVISCSIHPPPAKIYVTNGNPFAHSVSRQPDKSNAPEKEPVISWHKILLSAKEKLKKPVDSNTTTALA</sequence>
<keyword evidence="7" id="KW-1185">Reference proteome</keyword>
<gene>
    <name evidence="4" type="ORF">PR001_g15048</name>
    <name evidence="3" type="ORF">PR002_g15536</name>
    <name evidence="5" type="ORF">PR003_g15947</name>
</gene>
<comment type="caution">
    <text evidence="4">The sequence shown here is derived from an EMBL/GenBank/DDBJ whole genome shotgun (WGS) entry which is preliminary data.</text>
</comment>
<keyword evidence="2" id="KW-0732">Signal</keyword>
<dbReference type="EMBL" id="QXFU01001135">
    <property type="protein sequence ID" value="KAE9009764.1"/>
    <property type="molecule type" value="Genomic_DNA"/>
</dbReference>
<accession>A0A6A3L7X0</accession>
<reference evidence="6 8" key="1">
    <citation type="submission" date="2018-09" db="EMBL/GenBank/DDBJ databases">
        <title>Genomic investigation of the strawberry pathogen Phytophthora fragariae indicates pathogenicity is determined by transcriptional variation in three key races.</title>
        <authorList>
            <person name="Adams T.M."/>
            <person name="Armitage A.D."/>
            <person name="Sobczyk M.K."/>
            <person name="Bates H.J."/>
            <person name="Dunwell J.M."/>
            <person name="Nellist C.F."/>
            <person name="Harrison R.J."/>
        </authorList>
    </citation>
    <scope>NUCLEOTIDE SEQUENCE [LARGE SCALE GENOMIC DNA]</scope>
    <source>
        <strain evidence="4 6">SCRP249</strain>
        <strain evidence="3 8">SCRP324</strain>
        <strain evidence="5 7">SCRP333</strain>
    </source>
</reference>
<feature type="chain" id="PRO_5036164923" evidence="2">
    <location>
        <begin position="23"/>
        <end position="329"/>
    </location>
</feature>
<name>A0A6A3L7X0_9STRA</name>
<evidence type="ECO:0000256" key="1">
    <source>
        <dbReference type="SAM" id="Phobius"/>
    </source>
</evidence>
<evidence type="ECO:0000313" key="6">
    <source>
        <dbReference type="Proteomes" id="UP000429607"/>
    </source>
</evidence>
<evidence type="ECO:0000313" key="8">
    <source>
        <dbReference type="Proteomes" id="UP000435112"/>
    </source>
</evidence>
<keyword evidence="1" id="KW-0812">Transmembrane</keyword>
<dbReference type="Proteomes" id="UP000434957">
    <property type="component" value="Unassembled WGS sequence"/>
</dbReference>
<organism evidence="4 6">
    <name type="scientific">Phytophthora rubi</name>
    <dbReference type="NCBI Taxonomy" id="129364"/>
    <lineage>
        <taxon>Eukaryota</taxon>
        <taxon>Sar</taxon>
        <taxon>Stramenopiles</taxon>
        <taxon>Oomycota</taxon>
        <taxon>Peronosporomycetes</taxon>
        <taxon>Peronosporales</taxon>
        <taxon>Peronosporaceae</taxon>
        <taxon>Phytophthora</taxon>
    </lineage>
</organism>
<feature type="transmembrane region" description="Helical" evidence="1">
    <location>
        <begin position="247"/>
        <end position="265"/>
    </location>
</feature>
<evidence type="ECO:0000313" key="5">
    <source>
        <dbReference type="EMBL" id="KAE9327745.1"/>
    </source>
</evidence>
<dbReference type="EMBL" id="QXFV01001113">
    <property type="protein sequence ID" value="KAE9014800.1"/>
    <property type="molecule type" value="Genomic_DNA"/>
</dbReference>
<proteinExistence type="predicted"/>
<dbReference type="OrthoDB" id="112633at2759"/>
<dbReference type="AlphaFoldDB" id="A0A6A3L7X0"/>
<dbReference type="EMBL" id="QXFT01001135">
    <property type="protein sequence ID" value="KAE9327745.1"/>
    <property type="molecule type" value="Genomic_DNA"/>
</dbReference>
<evidence type="ECO:0000313" key="7">
    <source>
        <dbReference type="Proteomes" id="UP000434957"/>
    </source>
</evidence>
<feature type="transmembrane region" description="Helical" evidence="1">
    <location>
        <begin position="215"/>
        <end position="235"/>
    </location>
</feature>
<dbReference type="Proteomes" id="UP000429607">
    <property type="component" value="Unassembled WGS sequence"/>
</dbReference>
<evidence type="ECO:0000256" key="2">
    <source>
        <dbReference type="SAM" id="SignalP"/>
    </source>
</evidence>
<feature type="signal peptide" evidence="2">
    <location>
        <begin position="1"/>
        <end position="22"/>
    </location>
</feature>
<keyword evidence="1" id="KW-1133">Transmembrane helix</keyword>